<name>A0A914DM34_9BILA</name>
<comment type="catalytic activity">
    <reaction evidence="2">
        <text>6-phospho-D-glucono-1,5-lactone + H2O = 6-phospho-D-gluconate + H(+)</text>
        <dbReference type="Rhea" id="RHEA:12556"/>
        <dbReference type="ChEBI" id="CHEBI:15377"/>
        <dbReference type="ChEBI" id="CHEBI:15378"/>
        <dbReference type="ChEBI" id="CHEBI:57955"/>
        <dbReference type="ChEBI" id="CHEBI:58759"/>
        <dbReference type="EC" id="3.1.1.31"/>
    </reaction>
</comment>
<organism evidence="4 5">
    <name type="scientific">Acrobeloides nanus</name>
    <dbReference type="NCBI Taxonomy" id="290746"/>
    <lineage>
        <taxon>Eukaryota</taxon>
        <taxon>Metazoa</taxon>
        <taxon>Ecdysozoa</taxon>
        <taxon>Nematoda</taxon>
        <taxon>Chromadorea</taxon>
        <taxon>Rhabditida</taxon>
        <taxon>Tylenchina</taxon>
        <taxon>Cephalobomorpha</taxon>
        <taxon>Cephaloboidea</taxon>
        <taxon>Cephalobidae</taxon>
        <taxon>Acrobeloides</taxon>
    </lineage>
</organism>
<dbReference type="InterPro" id="IPR006148">
    <property type="entry name" value="Glc/Gal-6P_isomerase"/>
</dbReference>
<dbReference type="Proteomes" id="UP000887540">
    <property type="component" value="Unplaced"/>
</dbReference>
<dbReference type="PANTHER" id="PTHR11054:SF0">
    <property type="entry name" value="6-PHOSPHOGLUCONOLACTONASE"/>
    <property type="match status" value="1"/>
</dbReference>
<dbReference type="PANTHER" id="PTHR11054">
    <property type="entry name" value="6-PHOSPHOGLUCONOLACTONASE"/>
    <property type="match status" value="1"/>
</dbReference>
<evidence type="ECO:0000256" key="1">
    <source>
        <dbReference type="ARBA" id="ARBA00010662"/>
    </source>
</evidence>
<proteinExistence type="inferred from homology"/>
<dbReference type="NCBIfam" id="TIGR01198">
    <property type="entry name" value="pgl"/>
    <property type="match status" value="1"/>
</dbReference>
<dbReference type="Gene3D" id="3.40.50.1360">
    <property type="match status" value="1"/>
</dbReference>
<keyword evidence="2" id="KW-0378">Hydrolase</keyword>
<dbReference type="InterPro" id="IPR037171">
    <property type="entry name" value="NagB/RpiA_transferase-like"/>
</dbReference>
<comment type="pathway">
    <text evidence="2">Carbohydrate degradation; pentose phosphate pathway; D-ribulose 5-phosphate from D-glucose 6-phosphate (oxidative stage): step 2/3.</text>
</comment>
<evidence type="ECO:0000313" key="4">
    <source>
        <dbReference type="Proteomes" id="UP000887540"/>
    </source>
</evidence>
<comment type="function">
    <text evidence="2">Hydrolysis of 6-phosphogluconolactone to 6-phosphogluconate.</text>
</comment>
<dbReference type="GO" id="GO:0006098">
    <property type="term" value="P:pentose-phosphate shunt"/>
    <property type="evidence" value="ECO:0007669"/>
    <property type="project" value="InterPro"/>
</dbReference>
<dbReference type="AlphaFoldDB" id="A0A914DM34"/>
<accession>A0A914DM34</accession>
<protein>
    <recommendedName>
        <fullName evidence="2">6-phosphogluconolactonase</fullName>
        <shortName evidence="2">6PGL</shortName>
        <ecNumber evidence="2">3.1.1.31</ecNumber>
    </recommendedName>
</protein>
<dbReference type="SUPFAM" id="SSF100950">
    <property type="entry name" value="NagB/RpiA/CoA transferase-like"/>
    <property type="match status" value="1"/>
</dbReference>
<dbReference type="InterPro" id="IPR039104">
    <property type="entry name" value="6PGL"/>
</dbReference>
<dbReference type="GO" id="GO:0005975">
    <property type="term" value="P:carbohydrate metabolic process"/>
    <property type="evidence" value="ECO:0007669"/>
    <property type="project" value="UniProtKB-UniRule"/>
</dbReference>
<evidence type="ECO:0000313" key="5">
    <source>
        <dbReference type="WBParaSite" id="ACRNAN_scaffold2873.g26862.t1"/>
    </source>
</evidence>
<evidence type="ECO:0000259" key="3">
    <source>
        <dbReference type="Pfam" id="PF01182"/>
    </source>
</evidence>
<dbReference type="InterPro" id="IPR005900">
    <property type="entry name" value="6-phosphogluconolactonase_DevB"/>
</dbReference>
<comment type="similarity">
    <text evidence="1 2">Belongs to the glucosamine/galactosamine-6-phosphate isomerase family. 6-phosphogluconolactonase subfamily.</text>
</comment>
<dbReference type="Pfam" id="PF01182">
    <property type="entry name" value="Glucosamine_iso"/>
    <property type="match status" value="1"/>
</dbReference>
<reference evidence="5" key="1">
    <citation type="submission" date="2022-11" db="UniProtKB">
        <authorList>
            <consortium name="WormBaseParasite"/>
        </authorList>
    </citation>
    <scope>IDENTIFICATION</scope>
</reference>
<evidence type="ECO:0000256" key="2">
    <source>
        <dbReference type="RuleBase" id="RU365095"/>
    </source>
</evidence>
<dbReference type="WBParaSite" id="ACRNAN_scaffold2873.g26862.t1">
    <property type="protein sequence ID" value="ACRNAN_scaffold2873.g26862.t1"/>
    <property type="gene ID" value="ACRNAN_scaffold2873.g26862"/>
</dbReference>
<dbReference type="CDD" id="cd01400">
    <property type="entry name" value="6PGL"/>
    <property type="match status" value="1"/>
</dbReference>
<dbReference type="GO" id="GO:0017057">
    <property type="term" value="F:6-phosphogluconolactonase activity"/>
    <property type="evidence" value="ECO:0007669"/>
    <property type="project" value="UniProtKB-UniRule"/>
</dbReference>
<feature type="domain" description="Glucosamine/galactosamine-6-phosphate isomerase" evidence="3">
    <location>
        <begin position="8"/>
        <end position="174"/>
    </location>
</feature>
<sequence>MLSPEQGDKLRLFVVDERLVPLDDPESNTGVFLRDLPAIFEERFVLLKDPTNASASREEFVGIFKSWNPPLSSDGFPIFDVLFLGMGPDGHTCSLFPGHSLLQENKEWVAIIEDSPKPPPRRVTITLPVINNAKNVAFIATGESKAQILKEIIDEKTEKYPSGLVKPKSGSLYWFLDISSARLLKDHTKSEL</sequence>
<dbReference type="EC" id="3.1.1.31" evidence="2"/>
<keyword evidence="4" id="KW-1185">Reference proteome</keyword>